<keyword evidence="1" id="KW-1185">Reference proteome</keyword>
<proteinExistence type="predicted"/>
<sequence length="247" mass="28629">MPKWVWYNVYRLLRDAPNQRLSQHELNVEHSKRFKQSIGGKTMLAACSVKKIVELLCALPYIEPVKVNGVMNDKLDLMESKSKKVKDSSSDEEDFEPEIKLDIHDKDQKNAEDDFSLPCQPLELLPSWGVMPEALRQKIYALLMTRKFREGVELKQFRDEYTKFYSSSISNQRDCKMNADQMFYCLKDIIEIVNCVSGGCLCRLIECTSWLSVPVGRSLRMADCTLWPKCDYPIIFPVIILKFIIKA</sequence>
<protein>
    <submittedName>
        <fullName evidence="2">Uncharacterized protein</fullName>
    </submittedName>
</protein>
<name>A0A915IRI2_ROMCU</name>
<reference evidence="2" key="1">
    <citation type="submission" date="2022-11" db="UniProtKB">
        <authorList>
            <consortium name="WormBaseParasite"/>
        </authorList>
    </citation>
    <scope>IDENTIFICATION</scope>
</reference>
<accession>A0A915IRI2</accession>
<evidence type="ECO:0000313" key="1">
    <source>
        <dbReference type="Proteomes" id="UP000887565"/>
    </source>
</evidence>
<dbReference type="Proteomes" id="UP000887565">
    <property type="component" value="Unplaced"/>
</dbReference>
<organism evidence="1 2">
    <name type="scientific">Romanomermis culicivorax</name>
    <name type="common">Nematode worm</name>
    <dbReference type="NCBI Taxonomy" id="13658"/>
    <lineage>
        <taxon>Eukaryota</taxon>
        <taxon>Metazoa</taxon>
        <taxon>Ecdysozoa</taxon>
        <taxon>Nematoda</taxon>
        <taxon>Enoplea</taxon>
        <taxon>Dorylaimia</taxon>
        <taxon>Mermithida</taxon>
        <taxon>Mermithoidea</taxon>
        <taxon>Mermithidae</taxon>
        <taxon>Romanomermis</taxon>
    </lineage>
</organism>
<dbReference type="WBParaSite" id="nRc.2.0.1.t16813-RA">
    <property type="protein sequence ID" value="nRc.2.0.1.t16813-RA"/>
    <property type="gene ID" value="nRc.2.0.1.g16813"/>
</dbReference>
<dbReference type="AlphaFoldDB" id="A0A915IRI2"/>
<evidence type="ECO:0000313" key="2">
    <source>
        <dbReference type="WBParaSite" id="nRc.2.0.1.t16813-RA"/>
    </source>
</evidence>